<evidence type="ECO:0000256" key="5">
    <source>
        <dbReference type="ARBA" id="ARBA00023008"/>
    </source>
</evidence>
<dbReference type="PANTHER" id="PTHR10638:SF20">
    <property type="entry name" value="AMINE OXIDASE"/>
    <property type="match status" value="1"/>
</dbReference>
<evidence type="ECO:0000256" key="3">
    <source>
        <dbReference type="ARBA" id="ARBA00022772"/>
    </source>
</evidence>
<keyword evidence="4 8" id="KW-0560">Oxidoreductase</keyword>
<comment type="PTM">
    <text evidence="7 8">Topaquinone (TPQ) is generated by copper-dependent autoxidation of a specific tyrosyl residue.</text>
</comment>
<keyword evidence="5 8" id="KW-0186">Copper</keyword>
<feature type="region of interest" description="Disordered" evidence="9">
    <location>
        <begin position="738"/>
        <end position="765"/>
    </location>
</feature>
<dbReference type="GO" id="GO:0048038">
    <property type="term" value="F:quinone binding"/>
    <property type="evidence" value="ECO:0007669"/>
    <property type="project" value="InterPro"/>
</dbReference>
<reference evidence="11" key="1">
    <citation type="submission" date="2022-03" db="EMBL/GenBank/DDBJ databases">
        <authorList>
            <person name="Martin C."/>
        </authorList>
    </citation>
    <scope>NUCLEOTIDE SEQUENCE</scope>
</reference>
<evidence type="ECO:0000256" key="7">
    <source>
        <dbReference type="PIRSR" id="PIRSR600269-51"/>
    </source>
</evidence>
<dbReference type="InterPro" id="IPR036460">
    <property type="entry name" value="Cu_amine_oxidase_C_sf"/>
</dbReference>
<dbReference type="GO" id="GO:0008131">
    <property type="term" value="F:primary methylamine oxidase activity"/>
    <property type="evidence" value="ECO:0007669"/>
    <property type="project" value="InterPro"/>
</dbReference>
<dbReference type="InterPro" id="IPR015798">
    <property type="entry name" value="Cu_amine_oxidase_C"/>
</dbReference>
<dbReference type="Pfam" id="PF01179">
    <property type="entry name" value="Cu_amine_oxid"/>
    <property type="match status" value="1"/>
</dbReference>
<dbReference type="GO" id="GO:0005886">
    <property type="term" value="C:plasma membrane"/>
    <property type="evidence" value="ECO:0007669"/>
    <property type="project" value="TreeGrafter"/>
</dbReference>
<proteinExistence type="inferred from homology"/>
<feature type="chain" id="PRO_5043479036" description="Amine oxidase" evidence="10">
    <location>
        <begin position="22"/>
        <end position="765"/>
    </location>
</feature>
<dbReference type="Gene3D" id="3.10.450.40">
    <property type="match status" value="2"/>
</dbReference>
<name>A0A8J1URR2_OWEFU</name>
<dbReference type="Proteomes" id="UP000749559">
    <property type="component" value="Unassembled WGS sequence"/>
</dbReference>
<evidence type="ECO:0000256" key="6">
    <source>
        <dbReference type="PIRSR" id="PIRSR600269-50"/>
    </source>
</evidence>
<evidence type="ECO:0000256" key="10">
    <source>
        <dbReference type="SAM" id="SignalP"/>
    </source>
</evidence>
<dbReference type="InterPro" id="IPR000269">
    <property type="entry name" value="Cu_amine_oxidase"/>
</dbReference>
<feature type="compositionally biased region" description="Basic and acidic residues" evidence="9">
    <location>
        <begin position="742"/>
        <end position="753"/>
    </location>
</feature>
<evidence type="ECO:0000256" key="2">
    <source>
        <dbReference type="ARBA" id="ARBA00022723"/>
    </source>
</evidence>
<dbReference type="AlphaFoldDB" id="A0A8J1URR2"/>
<feature type="modified residue" description="2',4',5'-topaquinone" evidence="7">
    <location>
        <position position="464"/>
    </location>
</feature>
<feature type="active site" description="Schiff-base intermediate with substrate; via topaquinone" evidence="6">
    <location>
        <position position="464"/>
    </location>
</feature>
<dbReference type="OrthoDB" id="5379943at2759"/>
<organism evidence="11 12">
    <name type="scientific">Owenia fusiformis</name>
    <name type="common">Polychaete worm</name>
    <dbReference type="NCBI Taxonomy" id="6347"/>
    <lineage>
        <taxon>Eukaryota</taxon>
        <taxon>Metazoa</taxon>
        <taxon>Spiralia</taxon>
        <taxon>Lophotrochozoa</taxon>
        <taxon>Annelida</taxon>
        <taxon>Polychaeta</taxon>
        <taxon>Sedentaria</taxon>
        <taxon>Canalipalpata</taxon>
        <taxon>Sabellida</taxon>
        <taxon>Oweniida</taxon>
        <taxon>Oweniidae</taxon>
        <taxon>Owenia</taxon>
    </lineage>
</organism>
<dbReference type="Gene3D" id="2.70.98.20">
    <property type="entry name" value="Copper amine oxidase, catalytic domain"/>
    <property type="match status" value="1"/>
</dbReference>
<dbReference type="SUPFAM" id="SSF54416">
    <property type="entry name" value="Amine oxidase N-terminal region"/>
    <property type="match status" value="2"/>
</dbReference>
<keyword evidence="2 8" id="KW-0479">Metal-binding</keyword>
<comment type="cofactor">
    <cofactor evidence="8">
        <name>Cu cation</name>
        <dbReference type="ChEBI" id="CHEBI:23378"/>
    </cofactor>
    <text evidence="8">Contains 1 topaquinone per subunit.</text>
</comment>
<dbReference type="PRINTS" id="PR00766">
    <property type="entry name" value="CUDAOXIDASE"/>
</dbReference>
<dbReference type="InterPro" id="IPR049948">
    <property type="entry name" value="Cu_Am_ox_TPQ-bd"/>
</dbReference>
<comment type="caution">
    <text evidence="11">The sequence shown here is derived from an EMBL/GenBank/DDBJ whole genome shotgun (WGS) entry which is preliminary data.</text>
</comment>
<comment type="similarity">
    <text evidence="1 8">Belongs to the copper/topaquinone oxidase family.</text>
</comment>
<dbReference type="EC" id="1.4.3.-" evidence="8"/>
<keyword evidence="3 6" id="KW-0801">TPQ</keyword>
<dbReference type="EMBL" id="CAIIXF020000003">
    <property type="protein sequence ID" value="CAH1779877.1"/>
    <property type="molecule type" value="Genomic_DNA"/>
</dbReference>
<evidence type="ECO:0000256" key="4">
    <source>
        <dbReference type="ARBA" id="ARBA00023002"/>
    </source>
</evidence>
<accession>A0A8J1URR2</accession>
<dbReference type="GO" id="GO:0005507">
    <property type="term" value="F:copper ion binding"/>
    <property type="evidence" value="ECO:0007669"/>
    <property type="project" value="InterPro"/>
</dbReference>
<dbReference type="GO" id="GO:0009308">
    <property type="term" value="P:amine metabolic process"/>
    <property type="evidence" value="ECO:0007669"/>
    <property type="project" value="UniProtKB-UniRule"/>
</dbReference>
<feature type="active site" description="Proton acceptor" evidence="6">
    <location>
        <position position="375"/>
    </location>
</feature>
<evidence type="ECO:0000256" key="8">
    <source>
        <dbReference type="RuleBase" id="RU000672"/>
    </source>
</evidence>
<feature type="signal peptide" evidence="10">
    <location>
        <begin position="1"/>
        <end position="21"/>
    </location>
</feature>
<evidence type="ECO:0000256" key="9">
    <source>
        <dbReference type="SAM" id="MobiDB-lite"/>
    </source>
</evidence>
<keyword evidence="10" id="KW-0732">Signal</keyword>
<sequence>MIKLVILVSCLLLLGSREGEAVTCPCPDDVDIKPSDENKPSIFQELTKLEIDGVLKYLQNDSGLDVKLGYGAKISDTIVYVIEKKPTPKDEVLNHIDRDGRRPVRESRVVLATSSGMTEYTVGPLPKPTYHRKIKYPKWRKTGLKFTDRPYPIDSFAIAKTIQREGRKMKQLLHESFNGFDFEDDCGNKCLTYNDLRSKVLQGNRLVWANVLRVVPPLIGSIYGYPLPLQILVNMTSTDPDSWNAAKVWYNGQHFDSTDDLMANYINGSVSKIAMSYNESDVYSSMRRRGTGKTRRANRGPDCFPQDGRRYSVDGHRVKYMDWEFEFTYRQTTGPQLFDVQFKKERIVYELSLQEILLSYTGTTPYGSQAGVFFDSEALLGNSFSPLSPGVDCPKGATYFDSSIFSFIFGEKVVIPNLFCIFEYRDDQVLKRHYDNNYGGGYEFYGGMPNNALVLRNIISSYNYDYTISFIFYQNGVIGTKVSASGYVLCEFTHHDVPIEDLLGFKIHENVLSMFHQHLFNFKVDMDILGESNSHETLAIKVRPVTHDVVSGIQEETYEQFLKRKQKSSERQAAYRFQYSKPKYYLFYNNEARRSKLGYKRAYYLDNQGVSKFLFPDKWSKMGSAAWAKYQLAVTRRHDDEDTSTTPYNTFDQIDPVLNFDSYISDDENITDKDLVAWVTVGMQHLPNSATDVPVTTTSGSTLSFYLKPFNFFDEDPSTSSYDNVFITPGENGEAVVEENENNAKESCSHPNDDPNFDGEYWVKP</sequence>
<dbReference type="InterPro" id="IPR016182">
    <property type="entry name" value="Cu_amine_oxidase_N-reg"/>
</dbReference>
<dbReference type="PANTHER" id="PTHR10638">
    <property type="entry name" value="COPPER AMINE OXIDASE"/>
    <property type="match status" value="1"/>
</dbReference>
<keyword evidence="12" id="KW-1185">Reference proteome</keyword>
<dbReference type="PROSITE" id="PS01164">
    <property type="entry name" value="COPPER_AMINE_OXID_1"/>
    <property type="match status" value="1"/>
</dbReference>
<evidence type="ECO:0000256" key="1">
    <source>
        <dbReference type="ARBA" id="ARBA00007983"/>
    </source>
</evidence>
<dbReference type="SUPFAM" id="SSF49998">
    <property type="entry name" value="Amine oxidase catalytic domain"/>
    <property type="match status" value="1"/>
</dbReference>
<protein>
    <recommendedName>
        <fullName evidence="8">Amine oxidase</fullName>
        <ecNumber evidence="8">1.4.3.-</ecNumber>
    </recommendedName>
</protein>
<evidence type="ECO:0000313" key="12">
    <source>
        <dbReference type="Proteomes" id="UP000749559"/>
    </source>
</evidence>
<evidence type="ECO:0000313" key="11">
    <source>
        <dbReference type="EMBL" id="CAH1779877.1"/>
    </source>
</evidence>
<gene>
    <name evidence="11" type="ORF">OFUS_LOCUS6638</name>
</gene>